<name>A0A7I7T2Q5_9MYCO</name>
<evidence type="ECO:0000313" key="1">
    <source>
        <dbReference type="EMBL" id="BBY62811.1"/>
    </source>
</evidence>
<organism evidence="1 2">
    <name type="scientific">Mycolicibacterium helvum</name>
    <dbReference type="NCBI Taxonomy" id="1534349"/>
    <lineage>
        <taxon>Bacteria</taxon>
        <taxon>Bacillati</taxon>
        <taxon>Actinomycetota</taxon>
        <taxon>Actinomycetes</taxon>
        <taxon>Mycobacteriales</taxon>
        <taxon>Mycobacteriaceae</taxon>
        <taxon>Mycolicibacterium</taxon>
    </lineage>
</organism>
<sequence>MVLDGEAAAADDCALLDGAGVVEVLCPPPPDEHAVSAATHAAAANRERHRYPRMDSIYATLAAMTERTGYRECCRH</sequence>
<protein>
    <submittedName>
        <fullName evidence="1">Uncharacterized protein</fullName>
    </submittedName>
</protein>
<accession>A0A7I7T2Q5</accession>
<dbReference type="AlphaFoldDB" id="A0A7I7T2Q5"/>
<proteinExistence type="predicted"/>
<reference evidence="1 2" key="1">
    <citation type="journal article" date="2019" name="Emerg. Microbes Infect.">
        <title>Comprehensive subspecies identification of 175 nontuberculous mycobacteria species based on 7547 genomic profiles.</title>
        <authorList>
            <person name="Matsumoto Y."/>
            <person name="Kinjo T."/>
            <person name="Motooka D."/>
            <person name="Nabeya D."/>
            <person name="Jung N."/>
            <person name="Uechi K."/>
            <person name="Horii T."/>
            <person name="Iida T."/>
            <person name="Fujita J."/>
            <person name="Nakamura S."/>
        </authorList>
    </citation>
    <scope>NUCLEOTIDE SEQUENCE [LARGE SCALE GENOMIC DNA]</scope>
    <source>
        <strain evidence="1 2">JCM 30396</strain>
    </source>
</reference>
<dbReference type="KEGG" id="mhev:MHEL_10540"/>
<gene>
    <name evidence="1" type="ORF">MHEL_10540</name>
</gene>
<dbReference type="Proteomes" id="UP000467148">
    <property type="component" value="Chromosome"/>
</dbReference>
<evidence type="ECO:0000313" key="2">
    <source>
        <dbReference type="Proteomes" id="UP000467148"/>
    </source>
</evidence>
<keyword evidence="2" id="KW-1185">Reference proteome</keyword>
<dbReference type="EMBL" id="AP022596">
    <property type="protein sequence ID" value="BBY62811.1"/>
    <property type="molecule type" value="Genomic_DNA"/>
</dbReference>